<dbReference type="InterPro" id="IPR012337">
    <property type="entry name" value="RNaseH-like_sf"/>
</dbReference>
<dbReference type="SUPFAM" id="SSF53098">
    <property type="entry name" value="Ribonuclease H-like"/>
    <property type="match status" value="1"/>
</dbReference>
<dbReference type="RefSeq" id="YP_009210816.1">
    <property type="nucleotide sequence ID" value="NC_028933.1"/>
</dbReference>
<gene>
    <name evidence="1" type="ORF">PhiCHU_33</name>
</gene>
<accession>A0A0B5A6H0</accession>
<dbReference type="EMBL" id="KP233880">
    <property type="protein sequence ID" value="AJD82726.1"/>
    <property type="molecule type" value="Genomic_DNA"/>
</dbReference>
<dbReference type="KEGG" id="vg:26637259"/>
<keyword evidence="2" id="KW-1185">Reference proteome</keyword>
<dbReference type="Proteomes" id="UP000031719">
    <property type="component" value="Segment"/>
</dbReference>
<proteinExistence type="predicted"/>
<organism evidence="1 2">
    <name type="scientific">Pseudomonas phage PhiCHU</name>
    <dbReference type="NCBI Taxonomy" id="1589273"/>
    <lineage>
        <taxon>Viruses</taxon>
        <taxon>Duplodnaviria</taxon>
        <taxon>Heunggongvirae</taxon>
        <taxon>Uroviricota</taxon>
        <taxon>Caudoviricetes</taxon>
        <taxon>Bruynoghevirus</taxon>
        <taxon>Bruynoghevirus CHU</taxon>
    </lineage>
</organism>
<name>A0A0B5A6H0_9CAUD</name>
<sequence length="175" mass="20560">MMKYPRTTSPQFDYVIYDLEGDALYDNVTRLWCAVLVDIPTQVVRGFRPEEMETFYRIIAHAKFVVGHNILDYDNRVLEKLHGIVIPEERSYDTLVASRLTWPDRPMGHSLGAWGRFLKCHKGDFNDFSKFSEEMFEYCLQDGVVSMALFNYLLKVLGMTWEELVEWRTGSWLNV</sequence>
<dbReference type="GeneID" id="26637259"/>
<dbReference type="Gene3D" id="3.30.420.10">
    <property type="entry name" value="Ribonuclease H-like superfamily/Ribonuclease H"/>
    <property type="match status" value="1"/>
</dbReference>
<protein>
    <submittedName>
        <fullName evidence="1">DNA polymerase I</fullName>
    </submittedName>
</protein>
<dbReference type="InterPro" id="IPR036397">
    <property type="entry name" value="RNaseH_sf"/>
</dbReference>
<evidence type="ECO:0000313" key="2">
    <source>
        <dbReference type="Proteomes" id="UP000031719"/>
    </source>
</evidence>
<evidence type="ECO:0000313" key="1">
    <source>
        <dbReference type="EMBL" id="AJD82726.1"/>
    </source>
</evidence>
<dbReference type="OrthoDB" id="9240at10239"/>
<reference evidence="1 2" key="1">
    <citation type="submission" date="2014-12" db="EMBL/GenBank/DDBJ databases">
        <authorList>
            <person name="Magill D.J."/>
            <person name="Shaburova O.V."/>
            <person name="Chesnokova E.N."/>
            <person name="Pleteneva E.A."/>
            <person name="Krylov V.N."/>
            <person name="Kulakov L.A."/>
        </authorList>
    </citation>
    <scope>NUCLEOTIDE SEQUENCE [LARGE SCALE GENOMIC DNA]</scope>
</reference>
<dbReference type="GO" id="GO:0003676">
    <property type="term" value="F:nucleic acid binding"/>
    <property type="evidence" value="ECO:0007669"/>
    <property type="project" value="InterPro"/>
</dbReference>